<evidence type="ECO:0000256" key="1">
    <source>
        <dbReference type="ARBA" id="ARBA00022603"/>
    </source>
</evidence>
<sequence>MPSEKVHLTEEKATLLATLYGRALDASSPHPILGDRMAAEAIERIDHDFRKTGLDAKMARAVALRARLIDRWAGGFLDAHPGATVLHLGCGLDTRVHRMDPPPSVRWYDVDYPEVVELRRRLFPERPGHHLIGTSVTDLGWLERVPAGAPVLVVAEGLLYYLDPAGGPALLRAIVDRFPGGGFVFDALSPLGLRLQRLNRPVRKAGATMRWAIDGPAALRAVHPGLRCLEAVSAFDIDGFDRLSGVHRAVASIVRVVPALRRTAVFYRLEF</sequence>
<dbReference type="PANTHER" id="PTHR43619:SF2">
    <property type="entry name" value="S-ADENOSYL-L-METHIONINE-DEPENDENT METHYLTRANSFERASES SUPERFAMILY PROTEIN"/>
    <property type="match status" value="1"/>
</dbReference>
<protein>
    <submittedName>
        <fullName evidence="3">O-methyltransferase involved in polyketide biosynthesis</fullName>
    </submittedName>
</protein>
<gene>
    <name evidence="3" type="ORF">HD597_011962</name>
</gene>
<name>A0A9X2K8Q4_9ACTN</name>
<dbReference type="Pfam" id="PF04072">
    <property type="entry name" value="LCM"/>
    <property type="match status" value="1"/>
</dbReference>
<dbReference type="PIRSF" id="PIRSF028177">
    <property type="entry name" value="Polyketide_synth_Omtfrase_TcmP"/>
    <property type="match status" value="1"/>
</dbReference>
<dbReference type="Proteomes" id="UP001139648">
    <property type="component" value="Unassembled WGS sequence"/>
</dbReference>
<keyword evidence="2" id="KW-0808">Transferase</keyword>
<keyword evidence="1" id="KW-0489">Methyltransferase</keyword>
<evidence type="ECO:0000256" key="2">
    <source>
        <dbReference type="ARBA" id="ARBA00022679"/>
    </source>
</evidence>
<evidence type="ECO:0000313" key="4">
    <source>
        <dbReference type="Proteomes" id="UP001139648"/>
    </source>
</evidence>
<organism evidence="3 4">
    <name type="scientific">Nonomuraea thailandensis</name>
    <dbReference type="NCBI Taxonomy" id="1188745"/>
    <lineage>
        <taxon>Bacteria</taxon>
        <taxon>Bacillati</taxon>
        <taxon>Actinomycetota</taxon>
        <taxon>Actinomycetes</taxon>
        <taxon>Streptosporangiales</taxon>
        <taxon>Streptosporangiaceae</taxon>
        <taxon>Nonomuraea</taxon>
    </lineage>
</organism>
<reference evidence="3" key="1">
    <citation type="submission" date="2022-06" db="EMBL/GenBank/DDBJ databases">
        <title>Sequencing the genomes of 1000 actinobacteria strains.</title>
        <authorList>
            <person name="Klenk H.-P."/>
        </authorList>
    </citation>
    <scope>NUCLEOTIDE SEQUENCE</scope>
    <source>
        <strain evidence="3">DSM 46694</strain>
    </source>
</reference>
<accession>A0A9X2K8Q4</accession>
<dbReference type="InterPro" id="IPR016874">
    <property type="entry name" value="TcmP-like"/>
</dbReference>
<dbReference type="InterPro" id="IPR029063">
    <property type="entry name" value="SAM-dependent_MTases_sf"/>
</dbReference>
<dbReference type="SUPFAM" id="SSF53335">
    <property type="entry name" value="S-adenosyl-L-methionine-dependent methyltransferases"/>
    <property type="match status" value="1"/>
</dbReference>
<keyword evidence="4" id="KW-1185">Reference proteome</keyword>
<dbReference type="InterPro" id="IPR007213">
    <property type="entry name" value="Ppm1/Ppm2/Tcmp"/>
</dbReference>
<dbReference type="AlphaFoldDB" id="A0A9X2K8Q4"/>
<dbReference type="PANTHER" id="PTHR43619">
    <property type="entry name" value="S-ADENOSYL-L-METHIONINE-DEPENDENT METHYLTRANSFERASE YKTD-RELATED"/>
    <property type="match status" value="1"/>
</dbReference>
<dbReference type="GO" id="GO:0008168">
    <property type="term" value="F:methyltransferase activity"/>
    <property type="evidence" value="ECO:0007669"/>
    <property type="project" value="UniProtKB-KW"/>
</dbReference>
<proteinExistence type="predicted"/>
<comment type="caution">
    <text evidence="3">The sequence shown here is derived from an EMBL/GenBank/DDBJ whole genome shotgun (WGS) entry which is preliminary data.</text>
</comment>
<dbReference type="RefSeq" id="WP_253757858.1">
    <property type="nucleotide sequence ID" value="NZ_BAABKA010000087.1"/>
</dbReference>
<dbReference type="GO" id="GO:0032259">
    <property type="term" value="P:methylation"/>
    <property type="evidence" value="ECO:0007669"/>
    <property type="project" value="UniProtKB-KW"/>
</dbReference>
<dbReference type="EMBL" id="JAMZEB010000002">
    <property type="protein sequence ID" value="MCP2364942.1"/>
    <property type="molecule type" value="Genomic_DNA"/>
</dbReference>
<evidence type="ECO:0000313" key="3">
    <source>
        <dbReference type="EMBL" id="MCP2364942.1"/>
    </source>
</evidence>
<dbReference type="Gene3D" id="3.40.50.150">
    <property type="entry name" value="Vaccinia Virus protein VP39"/>
    <property type="match status" value="1"/>
</dbReference>